<dbReference type="InterPro" id="IPR007627">
    <property type="entry name" value="RNA_pol_sigma70_r2"/>
</dbReference>
<feature type="domain" description="RNA polymerase sigma-70 region 2" evidence="6">
    <location>
        <begin position="3"/>
        <end position="71"/>
    </location>
</feature>
<name>A0A1F5AZW9_9BACT</name>
<evidence type="ECO:0000313" key="9">
    <source>
        <dbReference type="Proteomes" id="UP000176639"/>
    </source>
</evidence>
<dbReference type="GO" id="GO:0003677">
    <property type="term" value="F:DNA binding"/>
    <property type="evidence" value="ECO:0007669"/>
    <property type="project" value="UniProtKB-KW"/>
</dbReference>
<keyword evidence="3" id="KW-0731">Sigma factor</keyword>
<evidence type="ECO:0008006" key="10">
    <source>
        <dbReference type="Google" id="ProtNLM"/>
    </source>
</evidence>
<dbReference type="EMBL" id="MEYI01000027">
    <property type="protein sequence ID" value="OGD23807.1"/>
    <property type="molecule type" value="Genomic_DNA"/>
</dbReference>
<feature type="domain" description="RNA polymerase sigma factor 70 region 4 type 2" evidence="7">
    <location>
        <begin position="101"/>
        <end position="153"/>
    </location>
</feature>
<evidence type="ECO:0000259" key="7">
    <source>
        <dbReference type="Pfam" id="PF08281"/>
    </source>
</evidence>
<evidence type="ECO:0000313" key="8">
    <source>
        <dbReference type="EMBL" id="OGD23807.1"/>
    </source>
</evidence>
<reference evidence="8 9" key="1">
    <citation type="journal article" date="2016" name="Nat. Commun.">
        <title>Thousands of microbial genomes shed light on interconnected biogeochemical processes in an aquifer system.</title>
        <authorList>
            <person name="Anantharaman K."/>
            <person name="Brown C.T."/>
            <person name="Hug L.A."/>
            <person name="Sharon I."/>
            <person name="Castelle C.J."/>
            <person name="Probst A.J."/>
            <person name="Thomas B.C."/>
            <person name="Singh A."/>
            <person name="Wilkins M.J."/>
            <person name="Karaoz U."/>
            <person name="Brodie E.L."/>
            <person name="Williams K.H."/>
            <person name="Hubbard S.S."/>
            <person name="Banfield J.F."/>
        </authorList>
    </citation>
    <scope>NUCLEOTIDE SEQUENCE [LARGE SCALE GENOMIC DNA]</scope>
</reference>
<dbReference type="Proteomes" id="UP000176639">
    <property type="component" value="Unassembled WGS sequence"/>
</dbReference>
<accession>A0A1F5AZW9</accession>
<dbReference type="PANTHER" id="PTHR43133">
    <property type="entry name" value="RNA POLYMERASE ECF-TYPE SIGMA FACTO"/>
    <property type="match status" value="1"/>
</dbReference>
<dbReference type="SUPFAM" id="SSF88946">
    <property type="entry name" value="Sigma2 domain of RNA polymerase sigma factors"/>
    <property type="match status" value="1"/>
</dbReference>
<dbReference type="Pfam" id="PF08281">
    <property type="entry name" value="Sigma70_r4_2"/>
    <property type="match status" value="1"/>
</dbReference>
<evidence type="ECO:0000256" key="2">
    <source>
        <dbReference type="ARBA" id="ARBA00023015"/>
    </source>
</evidence>
<dbReference type="GO" id="GO:0006352">
    <property type="term" value="P:DNA-templated transcription initiation"/>
    <property type="evidence" value="ECO:0007669"/>
    <property type="project" value="InterPro"/>
</dbReference>
<dbReference type="Gene3D" id="1.10.1740.10">
    <property type="match status" value="1"/>
</dbReference>
<organism evidence="8 9">
    <name type="scientific">Candidatus Azambacteria bacterium RBG_16_47_10</name>
    <dbReference type="NCBI Taxonomy" id="1797292"/>
    <lineage>
        <taxon>Bacteria</taxon>
        <taxon>Candidatus Azamiibacteriota</taxon>
    </lineage>
</organism>
<comment type="similarity">
    <text evidence="1">Belongs to the sigma-70 factor family. ECF subfamily.</text>
</comment>
<dbReference type="InterPro" id="IPR036388">
    <property type="entry name" value="WH-like_DNA-bd_sf"/>
</dbReference>
<evidence type="ECO:0000256" key="1">
    <source>
        <dbReference type="ARBA" id="ARBA00010641"/>
    </source>
</evidence>
<dbReference type="PANTHER" id="PTHR43133:SF52">
    <property type="entry name" value="ECF RNA POLYMERASE SIGMA FACTOR SIGL"/>
    <property type="match status" value="1"/>
</dbReference>
<dbReference type="InterPro" id="IPR039425">
    <property type="entry name" value="RNA_pol_sigma-70-like"/>
</dbReference>
<comment type="caution">
    <text evidence="8">The sequence shown here is derived from an EMBL/GenBank/DDBJ whole genome shotgun (WGS) entry which is preliminary data.</text>
</comment>
<keyword evidence="5" id="KW-0804">Transcription</keyword>
<evidence type="ECO:0000259" key="6">
    <source>
        <dbReference type="Pfam" id="PF04542"/>
    </source>
</evidence>
<keyword evidence="2" id="KW-0805">Transcription regulation</keyword>
<keyword evidence="4" id="KW-0238">DNA-binding</keyword>
<dbReference type="InterPro" id="IPR013249">
    <property type="entry name" value="RNA_pol_sigma70_r4_t2"/>
</dbReference>
<dbReference type="GO" id="GO:0016987">
    <property type="term" value="F:sigma factor activity"/>
    <property type="evidence" value="ECO:0007669"/>
    <property type="project" value="UniProtKB-KW"/>
</dbReference>
<gene>
    <name evidence="8" type="ORF">A2Z10_01600</name>
</gene>
<evidence type="ECO:0000256" key="4">
    <source>
        <dbReference type="ARBA" id="ARBA00023125"/>
    </source>
</evidence>
<protein>
    <recommendedName>
        <fullName evidence="10">RNA polymerase sigma factor</fullName>
    </recommendedName>
</protein>
<dbReference type="NCBIfam" id="TIGR02937">
    <property type="entry name" value="sigma70-ECF"/>
    <property type="match status" value="1"/>
</dbReference>
<evidence type="ECO:0000256" key="5">
    <source>
        <dbReference type="ARBA" id="ARBA00023163"/>
    </source>
</evidence>
<proteinExistence type="inferred from homology"/>
<dbReference type="CDD" id="cd06171">
    <property type="entry name" value="Sigma70_r4"/>
    <property type="match status" value="1"/>
</dbReference>
<dbReference type="AlphaFoldDB" id="A0A1F5AZW9"/>
<dbReference type="InterPro" id="IPR013324">
    <property type="entry name" value="RNA_pol_sigma_r3/r4-like"/>
</dbReference>
<dbReference type="Gene3D" id="1.10.10.10">
    <property type="entry name" value="Winged helix-like DNA-binding domain superfamily/Winged helix DNA-binding domain"/>
    <property type="match status" value="1"/>
</dbReference>
<dbReference type="SUPFAM" id="SSF88659">
    <property type="entry name" value="Sigma3 and sigma4 domains of RNA polymerase sigma factors"/>
    <property type="match status" value="1"/>
</dbReference>
<evidence type="ECO:0000256" key="3">
    <source>
        <dbReference type="ARBA" id="ARBA00023082"/>
    </source>
</evidence>
<dbReference type="InterPro" id="IPR014284">
    <property type="entry name" value="RNA_pol_sigma-70_dom"/>
</dbReference>
<dbReference type="Pfam" id="PF04542">
    <property type="entry name" value="Sigma70_r2"/>
    <property type="match status" value="1"/>
</dbReference>
<dbReference type="InterPro" id="IPR013325">
    <property type="entry name" value="RNA_pol_sigma_r2"/>
</dbReference>
<sequence>MALYDEYSDAMYRFMLFKVSDRDLAWDLTQDCFMKTWHYFATKEHEVENKKAFLYTIARNLVIDHWRQKEKRATIDIDLVAHTIEDGNDLYATTVLQDEIRSLMGLLNKLPEHDKEILVMRYAEELSFDEIAKTTGKSNVAARVHAHRALKKLKMIAQKHRK</sequence>